<feature type="transmembrane region" description="Helical" evidence="2">
    <location>
        <begin position="329"/>
        <end position="348"/>
    </location>
</feature>
<name>A0ABD3R9F6_9STRA</name>
<dbReference type="Gene3D" id="1.20.1260.100">
    <property type="entry name" value="TspO/MBR protein"/>
    <property type="match status" value="1"/>
</dbReference>
<keyword evidence="2" id="KW-1133">Transmembrane helix</keyword>
<dbReference type="PANTHER" id="PTHR33802:SF2">
    <property type="entry name" value="EF-HAND DOMAIN-CONTAINING PROTEIN"/>
    <property type="match status" value="1"/>
</dbReference>
<feature type="region of interest" description="Disordered" evidence="1">
    <location>
        <begin position="85"/>
        <end position="115"/>
    </location>
</feature>
<evidence type="ECO:0000256" key="2">
    <source>
        <dbReference type="SAM" id="Phobius"/>
    </source>
</evidence>
<feature type="compositionally biased region" description="Low complexity" evidence="1">
    <location>
        <begin position="106"/>
        <end position="115"/>
    </location>
</feature>
<proteinExistence type="predicted"/>
<dbReference type="PANTHER" id="PTHR33802">
    <property type="entry name" value="SI:CH211-161H7.5-RELATED"/>
    <property type="match status" value="1"/>
</dbReference>
<feature type="transmembrane region" description="Helical" evidence="2">
    <location>
        <begin position="204"/>
        <end position="222"/>
    </location>
</feature>
<evidence type="ECO:0000313" key="3">
    <source>
        <dbReference type="EMBL" id="KAL3805155.1"/>
    </source>
</evidence>
<accession>A0ABD3R9F6</accession>
<keyword evidence="2" id="KW-0472">Membrane</keyword>
<dbReference type="AlphaFoldDB" id="A0ABD3R9F6"/>
<keyword evidence="4" id="KW-1185">Reference proteome</keyword>
<feature type="transmembrane region" description="Helical" evidence="2">
    <location>
        <begin position="168"/>
        <end position="192"/>
    </location>
</feature>
<feature type="transmembrane region" description="Helical" evidence="2">
    <location>
        <begin position="127"/>
        <end position="148"/>
    </location>
</feature>
<feature type="transmembrane region" description="Helical" evidence="2">
    <location>
        <begin position="357"/>
        <end position="376"/>
    </location>
</feature>
<evidence type="ECO:0000256" key="1">
    <source>
        <dbReference type="SAM" id="MobiDB-lite"/>
    </source>
</evidence>
<organism evidence="3 4">
    <name type="scientific">Cyclotella cryptica</name>
    <dbReference type="NCBI Taxonomy" id="29204"/>
    <lineage>
        <taxon>Eukaryota</taxon>
        <taxon>Sar</taxon>
        <taxon>Stramenopiles</taxon>
        <taxon>Ochrophyta</taxon>
        <taxon>Bacillariophyta</taxon>
        <taxon>Coscinodiscophyceae</taxon>
        <taxon>Thalassiosirophycidae</taxon>
        <taxon>Stephanodiscales</taxon>
        <taxon>Stephanodiscaceae</taxon>
        <taxon>Cyclotella</taxon>
    </lineage>
</organism>
<dbReference type="Proteomes" id="UP001516023">
    <property type="component" value="Unassembled WGS sequence"/>
</dbReference>
<dbReference type="EMBL" id="JABMIG020000004">
    <property type="protein sequence ID" value="KAL3805155.1"/>
    <property type="molecule type" value="Genomic_DNA"/>
</dbReference>
<sequence length="442" mass="49577">MTDVMEIPIDDKVQVVISDNEVDAMEEDVQVPTDDDQVQVPLEDNEVQVSIEEELQVLIQEELQIPIQNEQVQVPRQIREIQIPPQNNPLQIPTYHNEVTKPPPSSSNSTTTPSKSIKRLPLNTLNVLAYILNLSTSYLGGVSGWFGGKPNSELSSQYQTLLTPPSSFFVYIWGIIFLFQGLFVAAQILPWYKDHVLVQRGVNVWYGAVCLVQSIWTVAFGYEFMVTAFVFMVGILICLLTIVNLQWRVISEEERGRGEREVDPWLLEHNAISAFDEDHRKDTMATPPSLAYWLLRFPFAVHAGWIAPATPLMLSVMLVSFKVDTQVELWTAVLGVAVLFGMCMGLLLRQDKGAPSYVIPGVVAYACVGIMFELGAPSDAILGRFQEGEISLMKNVAGFSGATLLVTIVSRFFAILLRDHCCRRKYDDDEDDNVIYVEADDL</sequence>
<reference evidence="3 4" key="1">
    <citation type="journal article" date="2020" name="G3 (Bethesda)">
        <title>Improved Reference Genome for Cyclotella cryptica CCMP332, a Model for Cell Wall Morphogenesis, Salinity Adaptation, and Lipid Production in Diatoms (Bacillariophyta).</title>
        <authorList>
            <person name="Roberts W.R."/>
            <person name="Downey K.M."/>
            <person name="Ruck E.C."/>
            <person name="Traller J.C."/>
            <person name="Alverson A.J."/>
        </authorList>
    </citation>
    <scope>NUCLEOTIDE SEQUENCE [LARGE SCALE GENOMIC DNA]</scope>
    <source>
        <strain evidence="3 4">CCMP332</strain>
    </source>
</reference>
<feature type="transmembrane region" description="Helical" evidence="2">
    <location>
        <begin position="290"/>
        <end position="309"/>
    </location>
</feature>
<comment type="caution">
    <text evidence="3">The sequence shown here is derived from an EMBL/GenBank/DDBJ whole genome shotgun (WGS) entry which is preliminary data.</text>
</comment>
<feature type="transmembrane region" description="Helical" evidence="2">
    <location>
        <begin position="228"/>
        <end position="247"/>
    </location>
</feature>
<gene>
    <name evidence="3" type="ORF">HJC23_003383</name>
</gene>
<evidence type="ECO:0000313" key="4">
    <source>
        <dbReference type="Proteomes" id="UP001516023"/>
    </source>
</evidence>
<feature type="transmembrane region" description="Helical" evidence="2">
    <location>
        <begin position="396"/>
        <end position="417"/>
    </location>
</feature>
<keyword evidence="2" id="KW-0812">Transmembrane</keyword>
<protein>
    <submittedName>
        <fullName evidence="3">Uncharacterized protein</fullName>
    </submittedName>
</protein>
<dbReference type="InterPro" id="IPR038330">
    <property type="entry name" value="TspO/MBR-related_sf"/>
</dbReference>